<feature type="region of interest" description="Disordered" evidence="1">
    <location>
        <begin position="1"/>
        <end position="21"/>
    </location>
</feature>
<comment type="caution">
    <text evidence="2">The sequence shown here is derived from an EMBL/GenBank/DDBJ whole genome shotgun (WGS) entry which is preliminary data.</text>
</comment>
<keyword evidence="3" id="KW-1185">Reference proteome</keyword>
<dbReference type="EMBL" id="BAABAB010000026">
    <property type="protein sequence ID" value="GAA3630460.1"/>
    <property type="molecule type" value="Genomic_DNA"/>
</dbReference>
<protein>
    <submittedName>
        <fullName evidence="2">Uncharacterized protein</fullName>
    </submittedName>
</protein>
<feature type="compositionally biased region" description="Low complexity" evidence="1">
    <location>
        <begin position="1"/>
        <end position="19"/>
    </location>
</feature>
<sequence length="997" mass="104994">MTILDTPRAADAAAATRPTDPVPVSRVDRLIRADDQLSLTLEFLNLDVDQATQTLVTHDPRIAFTGVRLVFGSQHTVEATIGTADPTPTEAVDHRVAAESRLVVPLDPGTPYALKAVLDLAGRALTLDDRAIPGPKPGDPRVEPGQDVTALELVDSLVFSPGPDGRFVAGIAPLTHDDVTELWRARLDETGSPATVRAIWSRPGDAPLARPLGQSQRDQIVAATTVDPADPIAVNRLWLTPQGSFIDLAGSWATGDLAGYLHRATAGRDIHVEVTERGFLAPFGIPATITTVTEREYRDDADGNPVAILVQDDYLSVSPDALPTLAPHMPDGGRAVPFTEIVAADPGRGPVALAPLTLGDGSQIDPAKIGAVIRDGVQVEIGYLGTDRTGATGIALSLPAIFVAADQAFTVQDQVNGVTTPLQNLSRFYAERPAEADLGGQSVGWADPHPLGTASPARATNLIRFVLDRPDLAGSTPAAVRDELEAAGRPACYPRVASADVVDDAVVSLVGGEPITVSYATDWLRSGNRAGNPGLAFLTLARETALDRPGAGRGLVSPSLRIDTLSQTLGSGIALRRSGPPGAGSVAAAGPNDLTWDPAEALGDAAKLFGSIALHEIVEAVNTSLDKLGDETGLPTIKALLEEDGIGYLLSWQPKLKTFRVAGDAVFVVAEDLASVGLPAFFGAKATSEATIELSQLVPFDRGAATDTDFELTLDNVTVQLPPGSPAIAIAFRRVRYHDPGDGNASLDPDLADWRFIGVLEFLEPVREFIVGLLDLGNVEIDDDGVRADIEIPVPKLSFGVINVADLRVGLGLDLPNEGSSTISFNLSDRDDPFRITMMGFGGSGSLEVRMVADDLDFLFGSLAVTYELAASIVVASVSLSASLGIDLRYDDSAVTLGAYVELAGNASVLGLVNITGKVLLALRYHLNTKLLRGTASISAEVDSLFGKSETSWRQTVEVSLASDDARRAALGAAETQPSFGDRYSTEQWDTYCAAFH</sequence>
<evidence type="ECO:0000256" key="1">
    <source>
        <dbReference type="SAM" id="MobiDB-lite"/>
    </source>
</evidence>
<accession>A0ABP7AEL6</accession>
<dbReference type="RefSeq" id="WP_344807153.1">
    <property type="nucleotide sequence ID" value="NZ_BAABAB010000026.1"/>
</dbReference>
<organism evidence="2 3">
    <name type="scientific">Microlunatus ginsengisoli</name>
    <dbReference type="NCBI Taxonomy" id="363863"/>
    <lineage>
        <taxon>Bacteria</taxon>
        <taxon>Bacillati</taxon>
        <taxon>Actinomycetota</taxon>
        <taxon>Actinomycetes</taxon>
        <taxon>Propionibacteriales</taxon>
        <taxon>Propionibacteriaceae</taxon>
        <taxon>Microlunatus</taxon>
    </lineage>
</organism>
<evidence type="ECO:0000313" key="3">
    <source>
        <dbReference type="Proteomes" id="UP001501490"/>
    </source>
</evidence>
<name>A0ABP7AEL6_9ACTN</name>
<proteinExistence type="predicted"/>
<evidence type="ECO:0000313" key="2">
    <source>
        <dbReference type="EMBL" id="GAA3630460.1"/>
    </source>
</evidence>
<gene>
    <name evidence="2" type="ORF">GCM10022236_36200</name>
</gene>
<reference evidence="3" key="1">
    <citation type="journal article" date="2019" name="Int. J. Syst. Evol. Microbiol.">
        <title>The Global Catalogue of Microorganisms (GCM) 10K type strain sequencing project: providing services to taxonomists for standard genome sequencing and annotation.</title>
        <authorList>
            <consortium name="The Broad Institute Genomics Platform"/>
            <consortium name="The Broad Institute Genome Sequencing Center for Infectious Disease"/>
            <person name="Wu L."/>
            <person name="Ma J."/>
        </authorList>
    </citation>
    <scope>NUCLEOTIDE SEQUENCE [LARGE SCALE GENOMIC DNA]</scope>
    <source>
        <strain evidence="3">JCM 16929</strain>
    </source>
</reference>
<dbReference type="Proteomes" id="UP001501490">
    <property type="component" value="Unassembled WGS sequence"/>
</dbReference>